<sequence>MSQLNISDLYAKTNEKNLKRLEIYDNVLVKCHNRIKYNSNLEKTYCFFQIPEFIIGTPIYDINEMRKYVINSLKNNGFKIMYIEPNWLFISWMQESNKKLVNKEYKKEKKEKEKSKYKSVDGFKPTGNLIYDESTMLGLSNKFI</sequence>
<dbReference type="InterPro" id="IPR043977">
    <property type="entry name" value="DUF5759"/>
</dbReference>
<proteinExistence type="predicted"/>
<dbReference type="AlphaFoldDB" id="A0A6C0BV27"/>
<reference evidence="1" key="1">
    <citation type="journal article" date="2020" name="Nature">
        <title>Giant virus diversity and host interactions through global metagenomics.</title>
        <authorList>
            <person name="Schulz F."/>
            <person name="Roux S."/>
            <person name="Paez-Espino D."/>
            <person name="Jungbluth S."/>
            <person name="Walsh D.A."/>
            <person name="Denef V.J."/>
            <person name="McMahon K.D."/>
            <person name="Konstantinidis K.T."/>
            <person name="Eloe-Fadrosh E.A."/>
            <person name="Kyrpides N.C."/>
            <person name="Woyke T."/>
        </authorList>
    </citation>
    <scope>NUCLEOTIDE SEQUENCE</scope>
    <source>
        <strain evidence="1">GVMAG-M-3300018428-35</strain>
    </source>
</reference>
<dbReference type="EMBL" id="MN739249">
    <property type="protein sequence ID" value="QHS95409.1"/>
    <property type="molecule type" value="Genomic_DNA"/>
</dbReference>
<dbReference type="Pfam" id="PF19063">
    <property type="entry name" value="DUF5759"/>
    <property type="match status" value="1"/>
</dbReference>
<organism evidence="1">
    <name type="scientific">viral metagenome</name>
    <dbReference type="NCBI Taxonomy" id="1070528"/>
    <lineage>
        <taxon>unclassified sequences</taxon>
        <taxon>metagenomes</taxon>
        <taxon>organismal metagenomes</taxon>
    </lineage>
</organism>
<protein>
    <submittedName>
        <fullName evidence="1">Uncharacterized protein</fullName>
    </submittedName>
</protein>
<name>A0A6C0BV27_9ZZZZ</name>
<evidence type="ECO:0000313" key="1">
    <source>
        <dbReference type="EMBL" id="QHS95409.1"/>
    </source>
</evidence>
<accession>A0A6C0BV27</accession>